<dbReference type="SUPFAM" id="SSF56317">
    <property type="entry name" value="Carbon-nitrogen hydrolase"/>
    <property type="match status" value="1"/>
</dbReference>
<dbReference type="Gene3D" id="3.60.110.10">
    <property type="entry name" value="Carbon-nitrogen hydrolase"/>
    <property type="match status" value="1"/>
</dbReference>
<reference evidence="4 5" key="1">
    <citation type="submission" date="2019-03" db="EMBL/GenBank/DDBJ databases">
        <title>Genomic Encyclopedia of Type Strains, Phase IV (KMG-IV): sequencing the most valuable type-strain genomes for metagenomic binning, comparative biology and taxonomic classification.</title>
        <authorList>
            <person name="Goeker M."/>
        </authorList>
    </citation>
    <scope>NUCLEOTIDE SEQUENCE [LARGE SCALE GENOMIC DNA]</scope>
    <source>
        <strain evidence="4 5">DSM 45765</strain>
    </source>
</reference>
<evidence type="ECO:0000256" key="1">
    <source>
        <dbReference type="ARBA" id="ARBA00010613"/>
    </source>
</evidence>
<evidence type="ECO:0000313" key="5">
    <source>
        <dbReference type="Proteomes" id="UP000294911"/>
    </source>
</evidence>
<dbReference type="InterPro" id="IPR044083">
    <property type="entry name" value="RamA-like"/>
</dbReference>
<dbReference type="OrthoDB" id="4008466at2"/>
<evidence type="ECO:0000259" key="3">
    <source>
        <dbReference type="PROSITE" id="PS50263"/>
    </source>
</evidence>
<dbReference type="EMBL" id="SLXQ01000008">
    <property type="protein sequence ID" value="TCP49931.1"/>
    <property type="molecule type" value="Genomic_DNA"/>
</dbReference>
<keyword evidence="5" id="KW-1185">Reference proteome</keyword>
<accession>A0A4R2QSA6</accession>
<evidence type="ECO:0000256" key="2">
    <source>
        <dbReference type="SAM" id="MobiDB-lite"/>
    </source>
</evidence>
<comment type="caution">
    <text evidence="4">The sequence shown here is derived from an EMBL/GenBank/DDBJ whole genome shotgun (WGS) entry which is preliminary data.</text>
</comment>
<keyword evidence="4" id="KW-0378">Hydrolase</keyword>
<dbReference type="Pfam" id="PF00795">
    <property type="entry name" value="CN_hydrolase"/>
    <property type="match status" value="1"/>
</dbReference>
<proteinExistence type="inferred from homology"/>
<dbReference type="CDD" id="cd07576">
    <property type="entry name" value="R-amidase_like"/>
    <property type="match status" value="1"/>
</dbReference>
<dbReference type="InterPro" id="IPR003010">
    <property type="entry name" value="C-N_Hydrolase"/>
</dbReference>
<dbReference type="RefSeq" id="WP_132878257.1">
    <property type="nucleotide sequence ID" value="NZ_SLXQ01000008.1"/>
</dbReference>
<feature type="region of interest" description="Disordered" evidence="2">
    <location>
        <begin position="239"/>
        <end position="265"/>
    </location>
</feature>
<dbReference type="PANTHER" id="PTHR23088">
    <property type="entry name" value="NITRILASE-RELATED"/>
    <property type="match status" value="1"/>
</dbReference>
<feature type="domain" description="CN hydrolase" evidence="3">
    <location>
        <begin position="4"/>
        <end position="236"/>
    </location>
</feature>
<dbReference type="AlphaFoldDB" id="A0A4R2QSA6"/>
<dbReference type="Proteomes" id="UP000294911">
    <property type="component" value="Unassembled WGS sequence"/>
</dbReference>
<gene>
    <name evidence="4" type="ORF">EV191_10817</name>
</gene>
<dbReference type="InterPro" id="IPR001110">
    <property type="entry name" value="UPF0012_CS"/>
</dbReference>
<organism evidence="4 5">
    <name type="scientific">Tamaricihabitans halophyticus</name>
    <dbReference type="NCBI Taxonomy" id="1262583"/>
    <lineage>
        <taxon>Bacteria</taxon>
        <taxon>Bacillati</taxon>
        <taxon>Actinomycetota</taxon>
        <taxon>Actinomycetes</taxon>
        <taxon>Pseudonocardiales</taxon>
        <taxon>Pseudonocardiaceae</taxon>
        <taxon>Tamaricihabitans</taxon>
    </lineage>
</organism>
<name>A0A4R2QSA6_9PSEU</name>
<comment type="similarity">
    <text evidence="1">Belongs to the carbon-nitrogen hydrolase superfamily. NIT1/NIT2 family.</text>
</comment>
<dbReference type="PROSITE" id="PS01227">
    <property type="entry name" value="UPF0012"/>
    <property type="match status" value="1"/>
</dbReference>
<evidence type="ECO:0000313" key="4">
    <source>
        <dbReference type="EMBL" id="TCP49931.1"/>
    </source>
</evidence>
<dbReference type="PROSITE" id="PS50263">
    <property type="entry name" value="CN_HYDROLASE"/>
    <property type="match status" value="1"/>
</dbReference>
<dbReference type="InterPro" id="IPR036526">
    <property type="entry name" value="C-N_Hydrolase_sf"/>
</dbReference>
<dbReference type="GO" id="GO:0016787">
    <property type="term" value="F:hydrolase activity"/>
    <property type="evidence" value="ECO:0007669"/>
    <property type="project" value="UniProtKB-KW"/>
</dbReference>
<protein>
    <submittedName>
        <fullName evidence="4">Putative amidohydrolase</fullName>
    </submittedName>
</protein>
<sequence>MCAFRLACLQTPGSPGDPEANLAELDRAAARSVAAGADLLVTPELFLTGYDIEGTAAFARQPLVSHAAEIARRNHIALLVGVPLRTAKGMINAAVFVDETGEVIGTHAKTHLFGELDRSRFVPGFSTTSIVDYRGLRIAILICYDVEFPETVRAAALHGAQLIAVPTAQMTPFAWVAETLIPVRAWENQVYLCYVNHSGAERDTVYVGRSSIVGPNGGILAQAHEEPALLLAEIDPREVEQGQRDNPYLADLRTDLHPQSAVDAG</sequence>
<dbReference type="PANTHER" id="PTHR23088:SF27">
    <property type="entry name" value="DEAMINATED GLUTATHIONE AMIDASE"/>
    <property type="match status" value="1"/>
</dbReference>